<feature type="coiled-coil region" evidence="1">
    <location>
        <begin position="9"/>
        <end position="65"/>
    </location>
</feature>
<reference evidence="2 3" key="1">
    <citation type="submission" date="2016-08" db="EMBL/GenBank/DDBJ databases">
        <title>Novel Firmicute Genomes.</title>
        <authorList>
            <person name="Poppleton D.I."/>
            <person name="Gribaldo S."/>
        </authorList>
    </citation>
    <scope>NUCLEOTIDE SEQUENCE [LARGE SCALE GENOMIC DNA]</scope>
    <source>
        <strain evidence="2 3">RAOx-1</strain>
    </source>
</reference>
<dbReference type="AlphaFoldDB" id="A0A419SJB0"/>
<name>A0A419SJB0_9BACL</name>
<dbReference type="OrthoDB" id="2353604at2"/>
<evidence type="ECO:0000313" key="2">
    <source>
        <dbReference type="EMBL" id="RKD24042.1"/>
    </source>
</evidence>
<protein>
    <submittedName>
        <fullName evidence="2">Uncharacterized protein</fullName>
    </submittedName>
</protein>
<dbReference type="Proteomes" id="UP000284219">
    <property type="component" value="Unassembled WGS sequence"/>
</dbReference>
<dbReference type="RefSeq" id="WP_120189290.1">
    <property type="nucleotide sequence ID" value="NZ_MCHY01000008.1"/>
</dbReference>
<gene>
    <name evidence="2" type="ORF">BEP19_06435</name>
</gene>
<keyword evidence="1" id="KW-0175">Coiled coil</keyword>
<evidence type="ECO:0000256" key="1">
    <source>
        <dbReference type="SAM" id="Coils"/>
    </source>
</evidence>
<keyword evidence="3" id="KW-1185">Reference proteome</keyword>
<dbReference type="EMBL" id="MCHY01000008">
    <property type="protein sequence ID" value="RKD24042.1"/>
    <property type="molecule type" value="Genomic_DNA"/>
</dbReference>
<organism evidence="2 3">
    <name type="scientific">Ammoniphilus oxalaticus</name>
    <dbReference type="NCBI Taxonomy" id="66863"/>
    <lineage>
        <taxon>Bacteria</taxon>
        <taxon>Bacillati</taxon>
        <taxon>Bacillota</taxon>
        <taxon>Bacilli</taxon>
        <taxon>Bacillales</taxon>
        <taxon>Paenibacillaceae</taxon>
        <taxon>Aneurinibacillus group</taxon>
        <taxon>Ammoniphilus</taxon>
    </lineage>
</organism>
<comment type="caution">
    <text evidence="2">The sequence shown here is derived from an EMBL/GenBank/DDBJ whole genome shotgun (WGS) entry which is preliminary data.</text>
</comment>
<sequence>MGCMMDHPLSDVKQKLEAVQEKLEKSLVERLAHSFETTSWEQGSLNEMFHALKKLEKNRSESEQKQVIEGIQSILTNQS</sequence>
<proteinExistence type="predicted"/>
<accession>A0A419SJB0</accession>
<evidence type="ECO:0000313" key="3">
    <source>
        <dbReference type="Proteomes" id="UP000284219"/>
    </source>
</evidence>